<accession>A0A9W4WM81</accession>
<organism evidence="1 2">
    <name type="scientific">Funneliformis geosporum</name>
    <dbReference type="NCBI Taxonomy" id="1117311"/>
    <lineage>
        <taxon>Eukaryota</taxon>
        <taxon>Fungi</taxon>
        <taxon>Fungi incertae sedis</taxon>
        <taxon>Mucoromycota</taxon>
        <taxon>Glomeromycotina</taxon>
        <taxon>Glomeromycetes</taxon>
        <taxon>Glomerales</taxon>
        <taxon>Glomeraceae</taxon>
        <taxon>Funneliformis</taxon>
    </lineage>
</organism>
<proteinExistence type="predicted"/>
<dbReference type="Proteomes" id="UP001153678">
    <property type="component" value="Unassembled WGS sequence"/>
</dbReference>
<sequence>MSDIQEIHNYLFDQVINFKQPGRISVPDDYMDYMVETTWVEDFYLFSCPTIAL</sequence>
<gene>
    <name evidence="1" type="ORF">FWILDA_LOCUS5314</name>
</gene>
<dbReference type="EMBL" id="CAMKVN010000876">
    <property type="protein sequence ID" value="CAI2171910.1"/>
    <property type="molecule type" value="Genomic_DNA"/>
</dbReference>
<keyword evidence="2" id="KW-1185">Reference proteome</keyword>
<evidence type="ECO:0000313" key="1">
    <source>
        <dbReference type="EMBL" id="CAI2171910.1"/>
    </source>
</evidence>
<protein>
    <submittedName>
        <fullName evidence="1">5587_t:CDS:1</fullName>
    </submittedName>
</protein>
<dbReference type="AlphaFoldDB" id="A0A9W4WM81"/>
<name>A0A9W4WM81_9GLOM</name>
<comment type="caution">
    <text evidence="1">The sequence shown here is derived from an EMBL/GenBank/DDBJ whole genome shotgun (WGS) entry which is preliminary data.</text>
</comment>
<reference evidence="1" key="1">
    <citation type="submission" date="2022-08" db="EMBL/GenBank/DDBJ databases">
        <authorList>
            <person name="Kallberg Y."/>
            <person name="Tangrot J."/>
            <person name="Rosling A."/>
        </authorList>
    </citation>
    <scope>NUCLEOTIDE SEQUENCE</scope>
    <source>
        <strain evidence="1">Wild A</strain>
    </source>
</reference>
<evidence type="ECO:0000313" key="2">
    <source>
        <dbReference type="Proteomes" id="UP001153678"/>
    </source>
</evidence>